<dbReference type="Proteomes" id="UP000694892">
    <property type="component" value="Chromosome 9_10S"/>
</dbReference>
<organism evidence="1 2">
    <name type="scientific">Xenopus laevis</name>
    <name type="common">African clawed frog</name>
    <dbReference type="NCBI Taxonomy" id="8355"/>
    <lineage>
        <taxon>Eukaryota</taxon>
        <taxon>Metazoa</taxon>
        <taxon>Chordata</taxon>
        <taxon>Craniata</taxon>
        <taxon>Vertebrata</taxon>
        <taxon>Euteleostomi</taxon>
        <taxon>Amphibia</taxon>
        <taxon>Batrachia</taxon>
        <taxon>Anura</taxon>
        <taxon>Pipoidea</taxon>
        <taxon>Pipidae</taxon>
        <taxon>Xenopodinae</taxon>
        <taxon>Xenopus</taxon>
        <taxon>Xenopus</taxon>
    </lineage>
</organism>
<evidence type="ECO:0000313" key="2">
    <source>
        <dbReference type="Proteomes" id="UP000694892"/>
    </source>
</evidence>
<accession>A0A974H181</accession>
<gene>
    <name evidence="1" type="ORF">XELAEV_18047127mg</name>
</gene>
<name>A0A974H181_XENLA</name>
<sequence length="90" mass="10305">MSTHGISLGHLVNIFKCFLLIEAFWTMKKCWGQTAHVISLRCLLYVFADKLLVRPFRLTASSPVVGVLVHEELKSNSNARWQFEKSMVKP</sequence>
<dbReference type="EMBL" id="CM004483">
    <property type="protein sequence ID" value="OCT61099.1"/>
    <property type="molecule type" value="Genomic_DNA"/>
</dbReference>
<dbReference type="AlphaFoldDB" id="A0A974H181"/>
<proteinExistence type="predicted"/>
<evidence type="ECO:0000313" key="1">
    <source>
        <dbReference type="EMBL" id="OCT61099.1"/>
    </source>
</evidence>
<reference evidence="2" key="1">
    <citation type="journal article" date="2016" name="Nature">
        <title>Genome evolution in the allotetraploid frog Xenopus laevis.</title>
        <authorList>
            <person name="Session A.M."/>
            <person name="Uno Y."/>
            <person name="Kwon T."/>
            <person name="Chapman J.A."/>
            <person name="Toyoda A."/>
            <person name="Takahashi S."/>
            <person name="Fukui A."/>
            <person name="Hikosaka A."/>
            <person name="Suzuki A."/>
            <person name="Kondo M."/>
            <person name="van Heeringen S.J."/>
            <person name="Quigley I."/>
            <person name="Heinz S."/>
            <person name="Ogino H."/>
            <person name="Ochi H."/>
            <person name="Hellsten U."/>
            <person name="Lyons J.B."/>
            <person name="Simakov O."/>
            <person name="Putnam N."/>
            <person name="Stites J."/>
            <person name="Kuroki Y."/>
            <person name="Tanaka T."/>
            <person name="Michiue T."/>
            <person name="Watanabe M."/>
            <person name="Bogdanovic O."/>
            <person name="Lister R."/>
            <person name="Georgiou G."/>
            <person name="Paranjpe S.S."/>
            <person name="van Kruijsbergen I."/>
            <person name="Shu S."/>
            <person name="Carlson J."/>
            <person name="Kinoshita T."/>
            <person name="Ohta Y."/>
            <person name="Mawaribuchi S."/>
            <person name="Jenkins J."/>
            <person name="Grimwood J."/>
            <person name="Schmutz J."/>
            <person name="Mitros T."/>
            <person name="Mozaffari S.V."/>
            <person name="Suzuki Y."/>
            <person name="Haramoto Y."/>
            <person name="Yamamoto T.S."/>
            <person name="Takagi C."/>
            <person name="Heald R."/>
            <person name="Miller K."/>
            <person name="Haudenschild C."/>
            <person name="Kitzman J."/>
            <person name="Nakayama T."/>
            <person name="Izutsu Y."/>
            <person name="Robert J."/>
            <person name="Fortriede J."/>
            <person name="Burns K."/>
            <person name="Lotay V."/>
            <person name="Karimi K."/>
            <person name="Yasuoka Y."/>
            <person name="Dichmann D.S."/>
            <person name="Flajnik M.F."/>
            <person name="Houston D.W."/>
            <person name="Shendure J."/>
            <person name="DuPasquier L."/>
            <person name="Vize P.D."/>
            <person name="Zorn A.M."/>
            <person name="Ito M."/>
            <person name="Marcotte E.M."/>
            <person name="Wallingford J.B."/>
            <person name="Ito Y."/>
            <person name="Asashima M."/>
            <person name="Ueno N."/>
            <person name="Matsuda Y."/>
            <person name="Veenstra G.J."/>
            <person name="Fujiyama A."/>
            <person name="Harland R.M."/>
            <person name="Taira M."/>
            <person name="Rokhsar D.S."/>
        </authorList>
    </citation>
    <scope>NUCLEOTIDE SEQUENCE [LARGE SCALE GENOMIC DNA]</scope>
    <source>
        <strain evidence="2">J</strain>
    </source>
</reference>
<protein>
    <submittedName>
        <fullName evidence="1">Uncharacterized protein</fullName>
    </submittedName>
</protein>